<dbReference type="Pfam" id="PF08299">
    <property type="entry name" value="Bac_DnaA_C"/>
    <property type="match status" value="1"/>
</dbReference>
<dbReference type="InterPro" id="IPR013159">
    <property type="entry name" value="DnaA_C"/>
</dbReference>
<dbReference type="Gene3D" id="3.40.50.300">
    <property type="entry name" value="P-loop containing nucleotide triphosphate hydrolases"/>
    <property type="match status" value="1"/>
</dbReference>
<evidence type="ECO:0000313" key="11">
    <source>
        <dbReference type="Proteomes" id="UP000237819"/>
    </source>
</evidence>
<protein>
    <recommendedName>
        <fullName evidence="7">Chromosomal replication initiator protein DnaA</fullName>
    </recommendedName>
</protein>
<dbReference type="GO" id="GO:0005886">
    <property type="term" value="C:plasma membrane"/>
    <property type="evidence" value="ECO:0007669"/>
    <property type="project" value="TreeGrafter"/>
</dbReference>
<dbReference type="Proteomes" id="UP000237819">
    <property type="component" value="Unassembled WGS sequence"/>
</dbReference>
<dbReference type="InterPro" id="IPR020591">
    <property type="entry name" value="Chromosome_initiator_DnaA-like"/>
</dbReference>
<evidence type="ECO:0000313" key="10">
    <source>
        <dbReference type="EMBL" id="PQO47649.1"/>
    </source>
</evidence>
<dbReference type="AlphaFoldDB" id="A0A2S8GT99"/>
<evidence type="ECO:0000256" key="2">
    <source>
        <dbReference type="ARBA" id="ARBA00022705"/>
    </source>
</evidence>
<dbReference type="GO" id="GO:0005524">
    <property type="term" value="F:ATP binding"/>
    <property type="evidence" value="ECO:0007669"/>
    <property type="project" value="UniProtKB-KW"/>
</dbReference>
<evidence type="ECO:0000256" key="3">
    <source>
        <dbReference type="ARBA" id="ARBA00022741"/>
    </source>
</evidence>
<dbReference type="PANTHER" id="PTHR30050:SF2">
    <property type="entry name" value="CHROMOSOMAL REPLICATION INITIATOR PROTEIN DNAA"/>
    <property type="match status" value="1"/>
</dbReference>
<keyword evidence="3 7" id="KW-0547">Nucleotide-binding</keyword>
<keyword evidence="4 7" id="KW-0067">ATP-binding</keyword>
<sequence>MRLLLLAVYGVSVNTDVFAIGLPWAPGAPDGSSAETMPGGAVRRFLGGPENRLVRTAVEALENPTPPWNPVVFYGPTATGKTHLAAGLLARWNQAHPDSQVLTTTGADFSRVITSAARRGEPVDFMSMWKSVDAVLIDNLHELANFPSAQELLALRLDELIASDRMVLATCVGNPLENYSLSRRLVSRLSSGLLVPVEPPSASTRQALVLHFALQHQVDMTAAAAKQLAEAFSVNLPELQGLLLEMFAREFASTPQLGQMRRIDSLAARRFISAKLTGRTPTLQSISAAAARYYQVKIADLRGPSRRQSIVAARDAGIYLARKLTQSSFAAIGKHFGGRDHTTIMHSIQKLEARRKREAATQSALDELERLIQRQAS</sequence>
<reference evidence="10 11" key="1">
    <citation type="submission" date="2018-02" db="EMBL/GenBank/DDBJ databases">
        <title>Comparative genomes isolates from brazilian mangrove.</title>
        <authorList>
            <person name="Araujo J.E."/>
            <person name="Taketani R.G."/>
            <person name="Silva M.C.P."/>
            <person name="Loureco M.V."/>
            <person name="Andreote F.D."/>
        </authorList>
    </citation>
    <scope>NUCLEOTIDE SEQUENCE [LARGE SCALE GENOMIC DNA]</scope>
    <source>
        <strain evidence="10 11">Nap-Phe MGV</strain>
    </source>
</reference>
<dbReference type="GO" id="GO:0006270">
    <property type="term" value="P:DNA replication initiation"/>
    <property type="evidence" value="ECO:0007669"/>
    <property type="project" value="InterPro"/>
</dbReference>
<dbReference type="GO" id="GO:0003688">
    <property type="term" value="F:DNA replication origin binding"/>
    <property type="evidence" value="ECO:0007669"/>
    <property type="project" value="InterPro"/>
</dbReference>
<dbReference type="CDD" id="cd00009">
    <property type="entry name" value="AAA"/>
    <property type="match status" value="1"/>
</dbReference>
<evidence type="ECO:0000256" key="1">
    <source>
        <dbReference type="ARBA" id="ARBA00022490"/>
    </source>
</evidence>
<keyword evidence="1" id="KW-0963">Cytoplasm</keyword>
<dbReference type="SMART" id="SM00760">
    <property type="entry name" value="Bac_DnaA_C"/>
    <property type="match status" value="1"/>
</dbReference>
<evidence type="ECO:0000256" key="7">
    <source>
        <dbReference type="RuleBase" id="RU000577"/>
    </source>
</evidence>
<proteinExistence type="inferred from homology"/>
<gene>
    <name evidence="10" type="ORF">C5Y93_03045</name>
</gene>
<dbReference type="GO" id="GO:0008289">
    <property type="term" value="F:lipid binding"/>
    <property type="evidence" value="ECO:0007669"/>
    <property type="project" value="UniProtKB-KW"/>
</dbReference>
<evidence type="ECO:0000259" key="9">
    <source>
        <dbReference type="SMART" id="SM00760"/>
    </source>
</evidence>
<evidence type="ECO:0000256" key="8">
    <source>
        <dbReference type="RuleBase" id="RU004227"/>
    </source>
</evidence>
<dbReference type="InterPro" id="IPR013317">
    <property type="entry name" value="DnaA_dom"/>
</dbReference>
<dbReference type="PROSITE" id="PS01008">
    <property type="entry name" value="DNAA"/>
    <property type="match status" value="1"/>
</dbReference>
<comment type="function">
    <text evidence="7">Plays an essential role in the initiation and regulation of chromosomal replication. ATP-DnaA binds to the origin of replication (oriC) to initiate formation of the DNA replication initiation complex once per cell cycle. Binds the DnaA box (a 9 base pair repeat at the origin) and separates the double-stranded (ds)DNA. Forms a right-handed helical filament on oriC DNA; dsDNA binds to the exterior of the filament while single-stranded (ss)DNA is stabiized in the filament's interior. The ATP-DnaA-oriC complex binds and stabilizes one strand of the AT-rich DNA unwinding element (DUE), permitting loading of DNA polymerase. After initiation quickly degrades to an ADP-DnaA complex that is not apt for DNA replication. Binds acidic phospholipids.</text>
</comment>
<organism evidence="10 11">
    <name type="scientific">Blastopirellula marina</name>
    <dbReference type="NCBI Taxonomy" id="124"/>
    <lineage>
        <taxon>Bacteria</taxon>
        <taxon>Pseudomonadati</taxon>
        <taxon>Planctomycetota</taxon>
        <taxon>Planctomycetia</taxon>
        <taxon>Pirellulales</taxon>
        <taxon>Pirellulaceae</taxon>
        <taxon>Blastopirellula</taxon>
    </lineage>
</organism>
<dbReference type="Pfam" id="PF00308">
    <property type="entry name" value="Bac_DnaA"/>
    <property type="match status" value="1"/>
</dbReference>
<keyword evidence="6 7" id="KW-0238">DNA-binding</keyword>
<dbReference type="CDD" id="cd06571">
    <property type="entry name" value="Bac_DnaA_C"/>
    <property type="match status" value="1"/>
</dbReference>
<feature type="domain" description="Chromosomal replication initiator DnaA C-terminal" evidence="9">
    <location>
        <begin position="282"/>
        <end position="351"/>
    </location>
</feature>
<dbReference type="InterPro" id="IPR010921">
    <property type="entry name" value="Trp_repressor/repl_initiator"/>
</dbReference>
<evidence type="ECO:0000256" key="5">
    <source>
        <dbReference type="ARBA" id="ARBA00023121"/>
    </source>
</evidence>
<dbReference type="SUPFAM" id="SSF52540">
    <property type="entry name" value="P-loop containing nucleoside triphosphate hydrolases"/>
    <property type="match status" value="1"/>
</dbReference>
<evidence type="ECO:0000256" key="6">
    <source>
        <dbReference type="ARBA" id="ARBA00023125"/>
    </source>
</evidence>
<dbReference type="SUPFAM" id="SSF48295">
    <property type="entry name" value="TrpR-like"/>
    <property type="match status" value="1"/>
</dbReference>
<name>A0A2S8GT99_9BACT</name>
<dbReference type="EMBL" id="PUHZ01000004">
    <property type="protein sequence ID" value="PQO47649.1"/>
    <property type="molecule type" value="Genomic_DNA"/>
</dbReference>
<dbReference type="InterPro" id="IPR027417">
    <property type="entry name" value="P-loop_NTPase"/>
</dbReference>
<comment type="similarity">
    <text evidence="8">Belongs to the DnaA family.</text>
</comment>
<comment type="caution">
    <text evidence="10">The sequence shown here is derived from an EMBL/GenBank/DDBJ whole genome shotgun (WGS) entry which is preliminary data.</text>
</comment>
<dbReference type="PANTHER" id="PTHR30050">
    <property type="entry name" value="CHROMOSOMAL REPLICATION INITIATOR PROTEIN DNAA"/>
    <property type="match status" value="1"/>
</dbReference>
<dbReference type="PRINTS" id="PR00051">
    <property type="entry name" value="DNAA"/>
</dbReference>
<keyword evidence="2 7" id="KW-0235">DNA replication</keyword>
<dbReference type="GO" id="GO:0006275">
    <property type="term" value="P:regulation of DNA replication"/>
    <property type="evidence" value="ECO:0007669"/>
    <property type="project" value="InterPro"/>
</dbReference>
<accession>A0A2S8GT99</accession>
<dbReference type="InterPro" id="IPR018312">
    <property type="entry name" value="Chromosome_initiator_DnaA_CS"/>
</dbReference>
<keyword evidence="5" id="KW-0446">Lipid-binding</keyword>
<dbReference type="Gene3D" id="1.10.1750.10">
    <property type="match status" value="1"/>
</dbReference>
<evidence type="ECO:0000256" key="4">
    <source>
        <dbReference type="ARBA" id="ARBA00022840"/>
    </source>
</evidence>